<feature type="transmembrane region" description="Helical" evidence="2">
    <location>
        <begin position="109"/>
        <end position="130"/>
    </location>
</feature>
<keyword evidence="2" id="KW-0812">Transmembrane</keyword>
<evidence type="ECO:0000313" key="3">
    <source>
        <dbReference type="EMBL" id="CAH0521719.1"/>
    </source>
</evidence>
<proteinExistence type="predicted"/>
<gene>
    <name evidence="3" type="ORF">PBS001_LOCUS8162</name>
</gene>
<name>A0ABN8D960_9STRA</name>
<organism evidence="3 4">
    <name type="scientific">Peronospora belbahrii</name>
    <dbReference type="NCBI Taxonomy" id="622444"/>
    <lineage>
        <taxon>Eukaryota</taxon>
        <taxon>Sar</taxon>
        <taxon>Stramenopiles</taxon>
        <taxon>Oomycota</taxon>
        <taxon>Peronosporomycetes</taxon>
        <taxon>Peronosporales</taxon>
        <taxon>Peronosporaceae</taxon>
        <taxon>Peronospora</taxon>
    </lineage>
</organism>
<evidence type="ECO:0000256" key="2">
    <source>
        <dbReference type="SAM" id="Phobius"/>
    </source>
</evidence>
<evidence type="ECO:0000256" key="1">
    <source>
        <dbReference type="SAM" id="MobiDB-lite"/>
    </source>
</evidence>
<keyword evidence="2" id="KW-0472">Membrane</keyword>
<comment type="caution">
    <text evidence="3">The sequence shown here is derived from an EMBL/GenBank/DDBJ whole genome shotgun (WGS) entry which is preliminary data.</text>
</comment>
<keyword evidence="4" id="KW-1185">Reference proteome</keyword>
<feature type="region of interest" description="Disordered" evidence="1">
    <location>
        <begin position="176"/>
        <end position="201"/>
    </location>
</feature>
<protein>
    <submittedName>
        <fullName evidence="3">Uncharacterized protein</fullName>
    </submittedName>
</protein>
<keyword evidence="2" id="KW-1133">Transmembrane helix</keyword>
<dbReference type="EMBL" id="CAKLCB010000382">
    <property type="protein sequence ID" value="CAH0521719.1"/>
    <property type="molecule type" value="Genomic_DNA"/>
</dbReference>
<reference evidence="3 4" key="1">
    <citation type="submission" date="2021-11" db="EMBL/GenBank/DDBJ databases">
        <authorList>
            <person name="Islam A."/>
            <person name="Islam S."/>
            <person name="Flora M.S."/>
            <person name="Rahman M."/>
            <person name="Ziaur R.M."/>
            <person name="Epstein J.H."/>
            <person name="Hassan M."/>
            <person name="Klassen M."/>
            <person name="Woodard K."/>
            <person name="Webb A."/>
            <person name="Webby R.J."/>
            <person name="El Zowalaty M.E."/>
        </authorList>
    </citation>
    <scope>NUCLEOTIDE SEQUENCE [LARGE SCALE GENOMIC DNA]</scope>
    <source>
        <strain evidence="3">Pbs1</strain>
    </source>
</reference>
<accession>A0ABN8D960</accession>
<sequence length="201" mass="21344">MNESSTNTDQPFRPTNLLILILLSSLRAANKQTKKVLEVVSKSDEASSLVALLAVAVGAVAPMPVTDGLEVGAVVTEEKGTKQRICITSRRKDSSANSWLWRKFRYLRVMKSGVVVVAVAIGAPVFGLGANSSRHHGDELSAEVGKQLFANDVKTILGGTDVMAAVVATGAHASGHQRRQLSQSVSPEYNGGHFSPTHCLP</sequence>
<evidence type="ECO:0000313" key="4">
    <source>
        <dbReference type="Proteomes" id="UP001158986"/>
    </source>
</evidence>
<dbReference type="Proteomes" id="UP001158986">
    <property type="component" value="Unassembled WGS sequence"/>
</dbReference>